<dbReference type="InterPro" id="IPR036709">
    <property type="entry name" value="Autotransporte_beta_dom_sf"/>
</dbReference>
<reference evidence="1" key="1">
    <citation type="submission" date="2020-08" db="EMBL/GenBank/DDBJ databases">
        <title>Genome public.</title>
        <authorList>
            <person name="Liu C."/>
            <person name="Sun Q."/>
        </authorList>
    </citation>
    <scope>NUCLEOTIDE SEQUENCE</scope>
    <source>
        <strain evidence="1">N12</strain>
    </source>
</reference>
<comment type="caution">
    <text evidence="1">The sequence shown here is derived from an EMBL/GenBank/DDBJ whole genome shotgun (WGS) entry which is preliminary data.</text>
</comment>
<dbReference type="Proteomes" id="UP000651085">
    <property type="component" value="Unassembled WGS sequence"/>
</dbReference>
<dbReference type="AlphaFoldDB" id="A0A926F225"/>
<evidence type="ECO:0000313" key="2">
    <source>
        <dbReference type="Proteomes" id="UP000651085"/>
    </source>
</evidence>
<evidence type="ECO:0000313" key="1">
    <source>
        <dbReference type="EMBL" id="MBC8592580.1"/>
    </source>
</evidence>
<dbReference type="SUPFAM" id="SSF103515">
    <property type="entry name" value="Autotransporter"/>
    <property type="match status" value="1"/>
</dbReference>
<dbReference type="Pfam" id="PF12099">
    <property type="entry name" value="DUF3575"/>
    <property type="match status" value="1"/>
</dbReference>
<dbReference type="EMBL" id="JACRTF010000001">
    <property type="protein sequence ID" value="MBC8592580.1"/>
    <property type="molecule type" value="Genomic_DNA"/>
</dbReference>
<accession>A0A926F225</accession>
<keyword evidence="2" id="KW-1185">Reference proteome</keyword>
<name>A0A926F225_9BACT</name>
<gene>
    <name evidence="1" type="ORF">H8744_04825</name>
</gene>
<sequence length="212" mass="24233">MEHRESIVIIDTIIDNSNHLGDNVMIKVNMPTPLKKEKKRSLSWAIKTNLLYAATLTPNLGLEVGVSPKMSLNITGGYNPWNREGKKGDNDKWVHWMVQPELRYWFCETTNGHFIGIHGIATKYNIGGHKLFNIFDKDYRYEGWGVGAGFTYGYSWLISKRWAIEAFLGVGIVHLDFDKTDNRDWCCGESQHSTKTFFGPTKIGISLIYNIK</sequence>
<proteinExistence type="predicted"/>
<protein>
    <submittedName>
        <fullName evidence="1">DUF3575 domain-containing protein</fullName>
    </submittedName>
</protein>
<organism evidence="1 2">
    <name type="scientific">Jilunia laotingensis</name>
    <dbReference type="NCBI Taxonomy" id="2763675"/>
    <lineage>
        <taxon>Bacteria</taxon>
        <taxon>Pseudomonadati</taxon>
        <taxon>Bacteroidota</taxon>
        <taxon>Bacteroidia</taxon>
        <taxon>Bacteroidales</taxon>
        <taxon>Bacteroidaceae</taxon>
        <taxon>Jilunia</taxon>
    </lineage>
</organism>
<dbReference type="InterPro" id="IPR021958">
    <property type="entry name" value="DUF3575"/>
</dbReference>